<feature type="compositionally biased region" description="Basic and acidic residues" evidence="5">
    <location>
        <begin position="631"/>
        <end position="667"/>
    </location>
</feature>
<dbReference type="OrthoDB" id="6129702at2759"/>
<feature type="compositionally biased region" description="Basic and acidic residues" evidence="5">
    <location>
        <begin position="572"/>
        <end position="586"/>
    </location>
</feature>
<evidence type="ECO:0000256" key="2">
    <source>
        <dbReference type="ARBA" id="ARBA00022833"/>
    </source>
</evidence>
<dbReference type="AlphaFoldDB" id="A0A6P4YRR7"/>
<feature type="compositionally biased region" description="Basic and acidic residues" evidence="5">
    <location>
        <begin position="946"/>
        <end position="962"/>
    </location>
</feature>
<feature type="compositionally biased region" description="Acidic residues" evidence="5">
    <location>
        <begin position="974"/>
        <end position="992"/>
    </location>
</feature>
<evidence type="ECO:0000256" key="1">
    <source>
        <dbReference type="ARBA" id="ARBA00022723"/>
    </source>
</evidence>
<feature type="region of interest" description="Disordered" evidence="5">
    <location>
        <begin position="487"/>
        <end position="740"/>
    </location>
</feature>
<dbReference type="Proteomes" id="UP000515135">
    <property type="component" value="Unplaced"/>
</dbReference>
<keyword evidence="7" id="KW-1185">Reference proteome</keyword>
<dbReference type="Gene3D" id="2.10.110.10">
    <property type="entry name" value="Cysteine Rich Protein"/>
    <property type="match status" value="2"/>
</dbReference>
<feature type="compositionally biased region" description="Low complexity" evidence="5">
    <location>
        <begin position="38"/>
        <end position="54"/>
    </location>
</feature>
<feature type="compositionally biased region" description="Basic and acidic residues" evidence="5">
    <location>
        <begin position="356"/>
        <end position="376"/>
    </location>
</feature>
<feature type="region of interest" description="Disordered" evidence="5">
    <location>
        <begin position="440"/>
        <end position="475"/>
    </location>
</feature>
<evidence type="ECO:0000256" key="4">
    <source>
        <dbReference type="PROSITE-ProRule" id="PRU00125"/>
    </source>
</evidence>
<organism evidence="7 8">
    <name type="scientific">Branchiostoma belcheri</name>
    <name type="common">Amphioxus</name>
    <dbReference type="NCBI Taxonomy" id="7741"/>
    <lineage>
        <taxon>Eukaryota</taxon>
        <taxon>Metazoa</taxon>
        <taxon>Chordata</taxon>
        <taxon>Cephalochordata</taxon>
        <taxon>Leptocardii</taxon>
        <taxon>Amphioxiformes</taxon>
        <taxon>Branchiostomatidae</taxon>
        <taxon>Branchiostoma</taxon>
    </lineage>
</organism>
<dbReference type="Pfam" id="PF00412">
    <property type="entry name" value="LIM"/>
    <property type="match status" value="2"/>
</dbReference>
<dbReference type="PROSITE" id="PS00478">
    <property type="entry name" value="LIM_DOMAIN_1"/>
    <property type="match status" value="2"/>
</dbReference>
<feature type="compositionally biased region" description="Polar residues" evidence="5">
    <location>
        <begin position="530"/>
        <end position="555"/>
    </location>
</feature>
<feature type="region of interest" description="Disordered" evidence="5">
    <location>
        <begin position="35"/>
        <end position="84"/>
    </location>
</feature>
<feature type="compositionally biased region" description="Basic and acidic residues" evidence="5">
    <location>
        <begin position="232"/>
        <end position="255"/>
    </location>
</feature>
<dbReference type="RefSeq" id="XP_019632145.1">
    <property type="nucleotide sequence ID" value="XM_019776586.1"/>
</dbReference>
<dbReference type="PANTHER" id="PTHR24206">
    <property type="entry name" value="OS06G0237300 PROTEIN"/>
    <property type="match status" value="1"/>
</dbReference>
<dbReference type="PROSITE" id="PS50023">
    <property type="entry name" value="LIM_DOMAIN_2"/>
    <property type="match status" value="2"/>
</dbReference>
<dbReference type="FunFam" id="2.10.110.10:FF:000002">
    <property type="entry name" value="LIM domain and actin-binding 1"/>
    <property type="match status" value="2"/>
</dbReference>
<gene>
    <name evidence="8 9" type="primary">LOC109475815</name>
</gene>
<protein>
    <submittedName>
        <fullName evidence="8">Treacle protein-like isoform X1</fullName>
    </submittedName>
    <submittedName>
        <fullName evidence="9">Treacle protein-like isoform X2</fullName>
    </submittedName>
</protein>
<feature type="region of interest" description="Disordered" evidence="5">
    <location>
        <begin position="934"/>
        <end position="1107"/>
    </location>
</feature>
<evidence type="ECO:0000313" key="7">
    <source>
        <dbReference type="Proteomes" id="UP000515135"/>
    </source>
</evidence>
<dbReference type="SUPFAM" id="SSF57716">
    <property type="entry name" value="Glucocorticoid receptor-like (DNA-binding domain)"/>
    <property type="match status" value="4"/>
</dbReference>
<keyword evidence="2 4" id="KW-0862">Zinc</keyword>
<name>A0A6P4YRR7_BRABE</name>
<evidence type="ECO:0000259" key="6">
    <source>
        <dbReference type="PROSITE" id="PS50023"/>
    </source>
</evidence>
<dbReference type="InterPro" id="IPR001781">
    <property type="entry name" value="Znf_LIM"/>
</dbReference>
<accession>A0A6P4YRR7</accession>
<feature type="domain" description="LIM zinc-binding" evidence="6">
    <location>
        <begin position="860"/>
        <end position="920"/>
    </location>
</feature>
<dbReference type="RefSeq" id="XP_019632146.1">
    <property type="nucleotide sequence ID" value="XM_019776587.1"/>
</dbReference>
<feature type="domain" description="LIM zinc-binding" evidence="6">
    <location>
        <begin position="139"/>
        <end position="199"/>
    </location>
</feature>
<feature type="compositionally biased region" description="Low complexity" evidence="5">
    <location>
        <begin position="690"/>
        <end position="700"/>
    </location>
</feature>
<evidence type="ECO:0000313" key="8">
    <source>
        <dbReference type="RefSeq" id="XP_019632145.1"/>
    </source>
</evidence>
<dbReference type="GeneID" id="109475815"/>
<reference evidence="8 9" key="1">
    <citation type="submission" date="2025-04" db="UniProtKB">
        <authorList>
            <consortium name="RefSeq"/>
        </authorList>
    </citation>
    <scope>IDENTIFICATION</scope>
    <source>
        <tissue evidence="8 9">Gonad</tissue>
    </source>
</reference>
<keyword evidence="3 4" id="KW-0440">LIM domain</keyword>
<feature type="region of interest" description="Disordered" evidence="5">
    <location>
        <begin position="217"/>
        <end position="422"/>
    </location>
</feature>
<evidence type="ECO:0000256" key="3">
    <source>
        <dbReference type="ARBA" id="ARBA00023038"/>
    </source>
</evidence>
<sequence length="1128" mass="125516">MGDTEVLADVTNTDVAMNGDNEVFEDSKVFTQKTSITLKKSNASSSSARSGSLSGDEDKKGMKRVSRSSRTSSSSYEKKKREPARLAPSAFAKFQQADAMSSSAPAKKINIKLSRSVRDRASETDTTMSTVKQIQDSSDKCKTCGKRVYPVEKLVADKNVYHNTCFKCAECNRTLRVGTYASIDGAIYCKPHFQQLFKLKGNYDEGFGKERAVKKWSAAQGDIPPDGLLKTEAQEPAKKQRRGRDGDADESRAEREEEVPSSDKSEDGESEDEKETSTTPVTNKTAAGKEKVKGKPSSPEHIVTPDSGVDVESPSSQKNSRKSSRSKSFSDDEEEEEGRKGSTSKPSEIPQQLLSVKERMAMYRQSAEHPSSEKIKVKSNRTPIMPKSAQNVMSRMERYQSEISSTGEARKSTSGDDRKTVAMGTLADLRKRWESGDLLTYQEKESTSGTTTGDEMEDTVVKSTSHSHRAIIRQEETIVAQEIKAARSKFESFNDDNNQKPRRMKTSSSDHDMNGVVNNGRSSPYRDEQFGQSNYESGRRSSTGDVEVVKSTTPTADDRELVKAGTASNLKKRWESGDLQDYRERSGSSSSSSSESTHDAEEEPVIIVASRSAEETKSAAPKLQPTQKEVPQPERREMRKSESLKKRYEEKLEKKEAKDEEREEAPRRALNRAPSFSRTMAAKFEKGAVRSRSSSSSSSSQEQDPDAEIVRATSHHHKEKPDKADTPDNQGSSDVDEEVVNLGLSARLRSMFEKGDVHNVEAPARKSPVAIPRSTSTPDISKAGRRDSTSSSSSEEGEAHAVKTSFSDDEVEHRKADIKGPSAKSLRAMFETNKTEDSGPTTLPKAKPKSISLFKTPPMEKCRACGKTVYAMEKIATDHDTFHKSCFKCDYCKKVLSLGTFAGIHDKLYCKPHFKQLFQAKGNYDEGFGHLQRKSKWAPKSDGPAEDTHERRQIEEAEEVKRPVPTRRPRSADLEDFDDKPPVEDDQDDEEFEVRRPVPAKRQSLPKSVSSSEDEEEKEAVARRSRSSSSSSDEGPKRRSHSASSGEGSKHRSHSASSGEGRQGRSHSASSEERRTKRRSGSSSSMDEEERRQRELSLKMGSAEEEIKRARLYRQKLLREDSQDEEDC</sequence>
<dbReference type="GO" id="GO:0046872">
    <property type="term" value="F:metal ion binding"/>
    <property type="evidence" value="ECO:0007669"/>
    <property type="project" value="UniProtKB-KW"/>
</dbReference>
<feature type="region of interest" description="Disordered" evidence="5">
    <location>
        <begin position="755"/>
        <end position="852"/>
    </location>
</feature>
<evidence type="ECO:0000256" key="5">
    <source>
        <dbReference type="SAM" id="MobiDB-lite"/>
    </source>
</evidence>
<proteinExistence type="predicted"/>
<keyword evidence="1 4" id="KW-0479">Metal-binding</keyword>
<dbReference type="SMART" id="SM00132">
    <property type="entry name" value="LIM"/>
    <property type="match status" value="2"/>
</dbReference>
<evidence type="ECO:0000313" key="9">
    <source>
        <dbReference type="RefSeq" id="XP_019632146.1"/>
    </source>
</evidence>
<feature type="compositionally biased region" description="Basic and acidic residues" evidence="5">
    <location>
        <begin position="408"/>
        <end position="420"/>
    </location>
</feature>
<dbReference type="CDD" id="cd09358">
    <property type="entry name" value="LIM_Mical_like"/>
    <property type="match status" value="2"/>
</dbReference>
<dbReference type="KEGG" id="bbel:109475815"/>